<comment type="subcellular location">
    <subcellularLocation>
        <location evidence="1">Cell membrane</location>
        <topology evidence="1">Multi-pass membrane protein</topology>
    </subcellularLocation>
</comment>
<keyword evidence="3" id="KW-1003">Cell membrane</keyword>
<dbReference type="InterPro" id="IPR020846">
    <property type="entry name" value="MFS_dom"/>
</dbReference>
<evidence type="ECO:0000313" key="10">
    <source>
        <dbReference type="Proteomes" id="UP000254720"/>
    </source>
</evidence>
<evidence type="ECO:0000313" key="9">
    <source>
        <dbReference type="EMBL" id="RDI48710.1"/>
    </source>
</evidence>
<evidence type="ECO:0000259" key="8">
    <source>
        <dbReference type="PROSITE" id="PS50850"/>
    </source>
</evidence>
<dbReference type="Gene3D" id="3.30.70.100">
    <property type="match status" value="1"/>
</dbReference>
<organism evidence="9 10">
    <name type="scientific">Aquicella lusitana</name>
    <dbReference type="NCBI Taxonomy" id="254246"/>
    <lineage>
        <taxon>Bacteria</taxon>
        <taxon>Pseudomonadati</taxon>
        <taxon>Pseudomonadota</taxon>
        <taxon>Gammaproteobacteria</taxon>
        <taxon>Legionellales</taxon>
        <taxon>Coxiellaceae</taxon>
        <taxon>Aquicella</taxon>
    </lineage>
</organism>
<sequence length="457" mass="50015">MSSGKMTAIERRAVISLSSIMGLRMIGLFMVLPVFALYAQRLPGATPLKMGLAMGIYGLFQALFQIPFGALSDRFGRKPVILLGLLIFAIGSFIAGIAHSMFFLIIGRALQGAGAVGSTILAMMADLTREESRTKSMAIAGMSIGFSFSLAMLLGPLLTKWLAVNQLFLLAVLFSLCAISVLYFSVPTPVSVRWHRDAEPELKSFFKLLVFPELAKLNGGIFILHAIFTASFVVIPINLYHFAGLPANKQWLLYLPTLLAAFIISLFCVGMAERKQQLKPYFVSGIIALAIAEIALWLTPGNRLLTALGLSLFFFGFSLLEAFLPSLISRTAPADRKGTALGIYSCSQFLGIFAGGVLGGWLYGQFGFTGVYLFCTLAALFWLILALLMQPPRFLVTHMLRLPAHRWDTIAAKLQLIPGVVEIVFVAEDSTAYLKLERGAAQHPDFIRLKEQLQSNN</sequence>
<evidence type="ECO:0000256" key="2">
    <source>
        <dbReference type="ARBA" id="ARBA00022448"/>
    </source>
</evidence>
<evidence type="ECO:0000256" key="7">
    <source>
        <dbReference type="SAM" id="Phobius"/>
    </source>
</evidence>
<feature type="transmembrane region" description="Helical" evidence="7">
    <location>
        <begin position="340"/>
        <end position="363"/>
    </location>
</feature>
<feature type="transmembrane region" description="Helical" evidence="7">
    <location>
        <begin position="21"/>
        <end position="39"/>
    </location>
</feature>
<proteinExistence type="predicted"/>
<dbReference type="SUPFAM" id="SSF103473">
    <property type="entry name" value="MFS general substrate transporter"/>
    <property type="match status" value="1"/>
</dbReference>
<dbReference type="Proteomes" id="UP000254720">
    <property type="component" value="Unassembled WGS sequence"/>
</dbReference>
<feature type="transmembrane region" description="Helical" evidence="7">
    <location>
        <begin position="80"/>
        <end position="99"/>
    </location>
</feature>
<feature type="transmembrane region" description="Helical" evidence="7">
    <location>
        <begin position="304"/>
        <end position="328"/>
    </location>
</feature>
<dbReference type="InterPro" id="IPR011701">
    <property type="entry name" value="MFS"/>
</dbReference>
<dbReference type="PROSITE" id="PS50850">
    <property type="entry name" value="MFS"/>
    <property type="match status" value="1"/>
</dbReference>
<dbReference type="Pfam" id="PF07690">
    <property type="entry name" value="MFS_1"/>
    <property type="match status" value="1"/>
</dbReference>
<dbReference type="EMBL" id="QQAX01000002">
    <property type="protein sequence ID" value="RDI48710.1"/>
    <property type="molecule type" value="Genomic_DNA"/>
</dbReference>
<keyword evidence="4 7" id="KW-0812">Transmembrane</keyword>
<dbReference type="RefSeq" id="WP_170131735.1">
    <property type="nucleotide sequence ID" value="NZ_LR699114.1"/>
</dbReference>
<keyword evidence="10" id="KW-1185">Reference proteome</keyword>
<feature type="transmembrane region" description="Helical" evidence="7">
    <location>
        <begin position="281"/>
        <end position="298"/>
    </location>
</feature>
<dbReference type="InterPro" id="IPR036259">
    <property type="entry name" value="MFS_trans_sf"/>
</dbReference>
<dbReference type="GO" id="GO:0005886">
    <property type="term" value="C:plasma membrane"/>
    <property type="evidence" value="ECO:0007669"/>
    <property type="project" value="UniProtKB-SubCell"/>
</dbReference>
<keyword evidence="5 7" id="KW-1133">Transmembrane helix</keyword>
<dbReference type="PANTHER" id="PTHR23517:SF2">
    <property type="entry name" value="MULTIDRUG RESISTANCE PROTEIN MDTH"/>
    <property type="match status" value="1"/>
</dbReference>
<dbReference type="PANTHER" id="PTHR23517">
    <property type="entry name" value="RESISTANCE PROTEIN MDTM, PUTATIVE-RELATED-RELATED"/>
    <property type="match status" value="1"/>
</dbReference>
<dbReference type="InterPro" id="IPR050171">
    <property type="entry name" value="MFS_Transporters"/>
</dbReference>
<feature type="transmembrane region" description="Helical" evidence="7">
    <location>
        <begin position="217"/>
        <end position="239"/>
    </location>
</feature>
<reference evidence="9 10" key="1">
    <citation type="submission" date="2018-07" db="EMBL/GenBank/DDBJ databases">
        <title>Genomic Encyclopedia of Type Strains, Phase IV (KMG-IV): sequencing the most valuable type-strain genomes for metagenomic binning, comparative biology and taxonomic classification.</title>
        <authorList>
            <person name="Goeker M."/>
        </authorList>
    </citation>
    <scope>NUCLEOTIDE SEQUENCE [LARGE SCALE GENOMIC DNA]</scope>
    <source>
        <strain evidence="9 10">DSM 16500</strain>
    </source>
</reference>
<feature type="domain" description="Major facilitator superfamily (MFS) profile" evidence="8">
    <location>
        <begin position="13"/>
        <end position="394"/>
    </location>
</feature>
<dbReference type="GO" id="GO:0022857">
    <property type="term" value="F:transmembrane transporter activity"/>
    <property type="evidence" value="ECO:0007669"/>
    <property type="project" value="InterPro"/>
</dbReference>
<evidence type="ECO:0000256" key="3">
    <source>
        <dbReference type="ARBA" id="ARBA00022475"/>
    </source>
</evidence>
<dbReference type="CDD" id="cd17472">
    <property type="entry name" value="MFS_YajR_like"/>
    <property type="match status" value="1"/>
</dbReference>
<feature type="transmembrane region" description="Helical" evidence="7">
    <location>
        <begin position="369"/>
        <end position="389"/>
    </location>
</feature>
<dbReference type="Gene3D" id="1.20.1250.20">
    <property type="entry name" value="MFS general substrate transporter like domains"/>
    <property type="match status" value="1"/>
</dbReference>
<name>A0A370GZL8_9COXI</name>
<evidence type="ECO:0000256" key="6">
    <source>
        <dbReference type="ARBA" id="ARBA00023136"/>
    </source>
</evidence>
<evidence type="ECO:0000256" key="4">
    <source>
        <dbReference type="ARBA" id="ARBA00022692"/>
    </source>
</evidence>
<comment type="caution">
    <text evidence="9">The sequence shown here is derived from an EMBL/GenBank/DDBJ whole genome shotgun (WGS) entry which is preliminary data.</text>
</comment>
<keyword evidence="2" id="KW-0813">Transport</keyword>
<evidence type="ECO:0000256" key="1">
    <source>
        <dbReference type="ARBA" id="ARBA00004651"/>
    </source>
</evidence>
<dbReference type="AlphaFoldDB" id="A0A370GZL8"/>
<feature type="transmembrane region" description="Helical" evidence="7">
    <location>
        <begin position="105"/>
        <end position="125"/>
    </location>
</feature>
<evidence type="ECO:0000256" key="5">
    <source>
        <dbReference type="ARBA" id="ARBA00022989"/>
    </source>
</evidence>
<protein>
    <submittedName>
        <fullName evidence="9">Putative MFS family arabinose efflux permease</fullName>
    </submittedName>
</protein>
<accession>A0A370GZL8</accession>
<keyword evidence="6 7" id="KW-0472">Membrane</keyword>
<feature type="transmembrane region" description="Helical" evidence="7">
    <location>
        <begin position="167"/>
        <end position="186"/>
    </location>
</feature>
<feature type="transmembrane region" description="Helical" evidence="7">
    <location>
        <begin position="137"/>
        <end position="155"/>
    </location>
</feature>
<gene>
    <name evidence="9" type="ORF">C8D86_102140</name>
</gene>
<feature type="transmembrane region" description="Helical" evidence="7">
    <location>
        <begin position="51"/>
        <end position="68"/>
    </location>
</feature>
<feature type="transmembrane region" description="Helical" evidence="7">
    <location>
        <begin position="251"/>
        <end position="269"/>
    </location>
</feature>